<dbReference type="GO" id="GO:0030544">
    <property type="term" value="F:Hsp70 protein binding"/>
    <property type="evidence" value="ECO:0007669"/>
    <property type="project" value="InterPro"/>
</dbReference>
<dbReference type="InterPro" id="IPR044634">
    <property type="entry name" value="Zuotin/DnaJC2"/>
</dbReference>
<organism evidence="4">
    <name type="scientific">Echinostoma caproni</name>
    <dbReference type="NCBI Taxonomy" id="27848"/>
    <lineage>
        <taxon>Eukaryota</taxon>
        <taxon>Metazoa</taxon>
        <taxon>Spiralia</taxon>
        <taxon>Lophotrochozoa</taxon>
        <taxon>Platyhelminthes</taxon>
        <taxon>Trematoda</taxon>
        <taxon>Digenea</taxon>
        <taxon>Plagiorchiida</taxon>
        <taxon>Echinostomata</taxon>
        <taxon>Echinostomatoidea</taxon>
        <taxon>Echinostomatidae</taxon>
        <taxon>Echinostoma</taxon>
    </lineage>
</organism>
<dbReference type="Gene3D" id="1.10.10.60">
    <property type="entry name" value="Homeodomain-like"/>
    <property type="match status" value="1"/>
</dbReference>
<evidence type="ECO:0000256" key="1">
    <source>
        <dbReference type="SAM" id="MobiDB-lite"/>
    </source>
</evidence>
<keyword evidence="3" id="KW-1185">Reference proteome</keyword>
<protein>
    <submittedName>
        <fullName evidence="4">SANT domain-containing protein</fullName>
    </submittedName>
</protein>
<evidence type="ECO:0000313" key="4">
    <source>
        <dbReference type="WBParaSite" id="ECPE_0001063501-mRNA-1"/>
    </source>
</evidence>
<dbReference type="GO" id="GO:0051083">
    <property type="term" value="P:'de novo' cotranslational protein folding"/>
    <property type="evidence" value="ECO:0007669"/>
    <property type="project" value="InterPro"/>
</dbReference>
<dbReference type="GO" id="GO:0043022">
    <property type="term" value="F:ribosome binding"/>
    <property type="evidence" value="ECO:0007669"/>
    <property type="project" value="InterPro"/>
</dbReference>
<name>A0A183AUG8_9TREM</name>
<reference evidence="2 3" key="2">
    <citation type="submission" date="2018-11" db="EMBL/GenBank/DDBJ databases">
        <authorList>
            <consortium name="Pathogen Informatics"/>
        </authorList>
    </citation>
    <scope>NUCLEOTIDE SEQUENCE [LARGE SCALE GENOMIC DNA]</scope>
    <source>
        <strain evidence="2 3">Egypt</strain>
    </source>
</reference>
<dbReference type="InterPro" id="IPR001005">
    <property type="entry name" value="SANT/Myb"/>
</dbReference>
<feature type="region of interest" description="Disordered" evidence="1">
    <location>
        <begin position="62"/>
        <end position="148"/>
    </location>
</feature>
<sequence length="188" mass="20931">MIENTLSGLQMLCNLEYTYDIVCLFERTEDEQGALDRLASVVATFGQMSDEIPAFETNENAVCGESSEDEDELEKSSNAPTSNSYQVTKQPVATVGASPNMPSGDAGDNQETNDEPYVSRKKRKEQLKQTSRKQEFSQLENEDISDGWTQVEQKQLEVAIRSIPKGTPERWDRIADCVPSKSKVGLVI</sequence>
<reference evidence="4" key="1">
    <citation type="submission" date="2016-06" db="UniProtKB">
        <authorList>
            <consortium name="WormBaseParasite"/>
        </authorList>
    </citation>
    <scope>IDENTIFICATION</scope>
</reference>
<dbReference type="SUPFAM" id="SSF46689">
    <property type="entry name" value="Homeodomain-like"/>
    <property type="match status" value="1"/>
</dbReference>
<dbReference type="WBParaSite" id="ECPE_0001063501-mRNA-1">
    <property type="protein sequence ID" value="ECPE_0001063501-mRNA-1"/>
    <property type="gene ID" value="ECPE_0001063501"/>
</dbReference>
<accession>A0A183AUG8</accession>
<dbReference type="GO" id="GO:0005829">
    <property type="term" value="C:cytosol"/>
    <property type="evidence" value="ECO:0007669"/>
    <property type="project" value="TreeGrafter"/>
</dbReference>
<feature type="compositionally biased region" description="Polar residues" evidence="1">
    <location>
        <begin position="78"/>
        <end position="91"/>
    </location>
</feature>
<dbReference type="CDD" id="cd00167">
    <property type="entry name" value="SANT"/>
    <property type="match status" value="1"/>
</dbReference>
<dbReference type="EMBL" id="UZAN01049355">
    <property type="protein sequence ID" value="VDP87325.1"/>
    <property type="molecule type" value="Genomic_DNA"/>
</dbReference>
<dbReference type="InterPro" id="IPR009057">
    <property type="entry name" value="Homeodomain-like_sf"/>
</dbReference>
<dbReference type="PANTHER" id="PTHR43999">
    <property type="entry name" value="DNAJ HOMOLOG SUBFAMILY C MEMBER 2"/>
    <property type="match status" value="1"/>
</dbReference>
<gene>
    <name evidence="2" type="ORF">ECPE_LOCUS10603</name>
</gene>
<dbReference type="PANTHER" id="PTHR43999:SF1">
    <property type="entry name" value="DNAJ HOMOLOG SUBFAMILY C MEMBER 2"/>
    <property type="match status" value="1"/>
</dbReference>
<proteinExistence type="predicted"/>
<dbReference type="AlphaFoldDB" id="A0A183AUG8"/>
<dbReference type="OrthoDB" id="10250354at2759"/>
<dbReference type="Proteomes" id="UP000272942">
    <property type="component" value="Unassembled WGS sequence"/>
</dbReference>
<evidence type="ECO:0000313" key="3">
    <source>
        <dbReference type="Proteomes" id="UP000272942"/>
    </source>
</evidence>
<dbReference type="GO" id="GO:0006450">
    <property type="term" value="P:regulation of translational fidelity"/>
    <property type="evidence" value="ECO:0007669"/>
    <property type="project" value="InterPro"/>
</dbReference>
<evidence type="ECO:0000313" key="2">
    <source>
        <dbReference type="EMBL" id="VDP87325.1"/>
    </source>
</evidence>